<dbReference type="AlphaFoldDB" id="A0A4R2IM04"/>
<evidence type="ECO:0000313" key="2">
    <source>
        <dbReference type="EMBL" id="TCO44979.1"/>
    </source>
</evidence>
<dbReference type="GO" id="GO:0016020">
    <property type="term" value="C:membrane"/>
    <property type="evidence" value="ECO:0007669"/>
    <property type="project" value="TreeGrafter"/>
</dbReference>
<dbReference type="RefSeq" id="WP_199237180.1">
    <property type="nucleotide sequence ID" value="NZ_SLWR01000009.1"/>
</dbReference>
<protein>
    <submittedName>
        <fullName evidence="2">Alpha-beta hydrolase superfamily lysophospholipase</fullName>
    </submittedName>
</protein>
<proteinExistence type="predicted"/>
<dbReference type="InterPro" id="IPR050266">
    <property type="entry name" value="AB_hydrolase_sf"/>
</dbReference>
<dbReference type="InterPro" id="IPR000073">
    <property type="entry name" value="AB_hydrolase_1"/>
</dbReference>
<sequence>MKVRVGEIDLHVQRLSPDAERAPVVVLVHGMLYDSLASYYFTLGPAFAAAGLDVIMYDLRGHGRSSRPTTGYRLEEHIDDLVGLLDALEIDEPVHLVGNSYGGSIAFGLAAAQPERVASVVAIEAEPPVEAWSQRLGDGLARAKPWLITDEAIDLIKQAKGDHEARLSRGAGKLLQTTTIAEDVLLSRTIDPGLADIRCPVLALYGDESVLMEQVDYLKANLIGCRVVVLPEQGHSVLIERTAETSSLVLDWVREQSLVEAE</sequence>
<keyword evidence="2" id="KW-0378">Hydrolase</keyword>
<dbReference type="Proteomes" id="UP000295573">
    <property type="component" value="Unassembled WGS sequence"/>
</dbReference>
<reference evidence="2 3" key="1">
    <citation type="journal article" date="2015" name="Stand. Genomic Sci.">
        <title>Genomic Encyclopedia of Bacterial and Archaeal Type Strains, Phase III: the genomes of soil and plant-associated and newly described type strains.</title>
        <authorList>
            <person name="Whitman W.B."/>
            <person name="Woyke T."/>
            <person name="Klenk H.P."/>
            <person name="Zhou Y."/>
            <person name="Lilburn T.G."/>
            <person name="Beck B.J."/>
            <person name="De Vos P."/>
            <person name="Vandamme P."/>
            <person name="Eisen J.A."/>
            <person name="Garrity G."/>
            <person name="Hugenholtz P."/>
            <person name="Kyrpides N.C."/>
        </authorList>
    </citation>
    <scope>NUCLEOTIDE SEQUENCE [LARGE SCALE GENOMIC DNA]</scope>
    <source>
        <strain evidence="2 3">VKM Ac-2541</strain>
    </source>
</reference>
<evidence type="ECO:0000313" key="3">
    <source>
        <dbReference type="Proteomes" id="UP000295573"/>
    </source>
</evidence>
<dbReference type="Gene3D" id="3.40.50.1820">
    <property type="entry name" value="alpha/beta hydrolase"/>
    <property type="match status" value="1"/>
</dbReference>
<dbReference type="Pfam" id="PF00561">
    <property type="entry name" value="Abhydrolase_1"/>
    <property type="match status" value="1"/>
</dbReference>
<dbReference type="SUPFAM" id="SSF53474">
    <property type="entry name" value="alpha/beta-Hydrolases"/>
    <property type="match status" value="1"/>
</dbReference>
<name>A0A4R2IM04_9ACTN</name>
<feature type="domain" description="AB hydrolase-1" evidence="1">
    <location>
        <begin position="23"/>
        <end position="168"/>
    </location>
</feature>
<dbReference type="PRINTS" id="PR00111">
    <property type="entry name" value="ABHYDROLASE"/>
</dbReference>
<evidence type="ECO:0000259" key="1">
    <source>
        <dbReference type="Pfam" id="PF00561"/>
    </source>
</evidence>
<keyword evidence="3" id="KW-1185">Reference proteome</keyword>
<dbReference type="PANTHER" id="PTHR43798:SF33">
    <property type="entry name" value="HYDROLASE, PUTATIVE (AFU_ORTHOLOGUE AFUA_2G14860)-RELATED"/>
    <property type="match status" value="1"/>
</dbReference>
<dbReference type="GO" id="GO:0016787">
    <property type="term" value="F:hydrolase activity"/>
    <property type="evidence" value="ECO:0007669"/>
    <property type="project" value="UniProtKB-KW"/>
</dbReference>
<accession>A0A4R2IM04</accession>
<dbReference type="EMBL" id="SLWR01000009">
    <property type="protein sequence ID" value="TCO44979.1"/>
    <property type="molecule type" value="Genomic_DNA"/>
</dbReference>
<organism evidence="2 3">
    <name type="scientific">Kribbella antiqua</name>
    <dbReference type="NCBI Taxonomy" id="2512217"/>
    <lineage>
        <taxon>Bacteria</taxon>
        <taxon>Bacillati</taxon>
        <taxon>Actinomycetota</taxon>
        <taxon>Actinomycetes</taxon>
        <taxon>Propionibacteriales</taxon>
        <taxon>Kribbellaceae</taxon>
        <taxon>Kribbella</taxon>
    </lineage>
</organism>
<comment type="caution">
    <text evidence="2">The sequence shown here is derived from an EMBL/GenBank/DDBJ whole genome shotgun (WGS) entry which is preliminary data.</text>
</comment>
<dbReference type="PANTHER" id="PTHR43798">
    <property type="entry name" value="MONOACYLGLYCEROL LIPASE"/>
    <property type="match status" value="1"/>
</dbReference>
<dbReference type="InterPro" id="IPR029058">
    <property type="entry name" value="AB_hydrolase_fold"/>
</dbReference>
<gene>
    <name evidence="2" type="ORF">EV646_109153</name>
</gene>